<proteinExistence type="predicted"/>
<gene>
    <name evidence="2" type="ORF">SAMN06265221_101185</name>
</gene>
<evidence type="ECO:0000256" key="1">
    <source>
        <dbReference type="SAM" id="Phobius"/>
    </source>
</evidence>
<keyword evidence="1" id="KW-0472">Membrane</keyword>
<evidence type="ECO:0000313" key="3">
    <source>
        <dbReference type="Proteomes" id="UP000319014"/>
    </source>
</evidence>
<organism evidence="2 3">
    <name type="scientific">Paracoccus laeviglucosivorans</name>
    <dbReference type="NCBI Taxonomy" id="1197861"/>
    <lineage>
        <taxon>Bacteria</taxon>
        <taxon>Pseudomonadati</taxon>
        <taxon>Pseudomonadota</taxon>
        <taxon>Alphaproteobacteria</taxon>
        <taxon>Rhodobacterales</taxon>
        <taxon>Paracoccaceae</taxon>
        <taxon>Paracoccus</taxon>
    </lineage>
</organism>
<protein>
    <submittedName>
        <fullName evidence="2">Uncharacterized protein</fullName>
    </submittedName>
</protein>
<accession>A0A521AKG7</accession>
<feature type="transmembrane region" description="Helical" evidence="1">
    <location>
        <begin position="41"/>
        <end position="62"/>
    </location>
</feature>
<dbReference type="EMBL" id="FXTK01000001">
    <property type="protein sequence ID" value="SMO35273.1"/>
    <property type="molecule type" value="Genomic_DNA"/>
</dbReference>
<evidence type="ECO:0000313" key="2">
    <source>
        <dbReference type="EMBL" id="SMO35273.1"/>
    </source>
</evidence>
<dbReference type="Proteomes" id="UP000319014">
    <property type="component" value="Unassembled WGS sequence"/>
</dbReference>
<keyword evidence="1" id="KW-0812">Transmembrane</keyword>
<reference evidence="2 3" key="1">
    <citation type="submission" date="2017-05" db="EMBL/GenBank/DDBJ databases">
        <authorList>
            <person name="Varghese N."/>
            <person name="Submissions S."/>
        </authorList>
    </citation>
    <scope>NUCLEOTIDE SEQUENCE [LARGE SCALE GENOMIC DNA]</scope>
    <source>
        <strain evidence="2 3">DSM 100094</strain>
    </source>
</reference>
<feature type="transmembrane region" description="Helical" evidence="1">
    <location>
        <begin position="6"/>
        <end position="29"/>
    </location>
</feature>
<keyword evidence="1" id="KW-1133">Transmembrane helix</keyword>
<sequence length="77" mass="8383">MYSDTLTDLFLAAIAVCVLAILGTGLILLWRGQLAPSGKRLVRHILIGMVFVLVLAAVRFGFTHPDRSIGIPARPLR</sequence>
<name>A0A521AKG7_9RHOB</name>
<dbReference type="AlphaFoldDB" id="A0A521AKG7"/>
<keyword evidence="3" id="KW-1185">Reference proteome</keyword>